<dbReference type="AlphaFoldDB" id="A0A1F6MGF4"/>
<accession>A0A1F6MGF4</accession>
<organism evidence="1 2">
    <name type="scientific">Candidatus Magasanikbacteria bacterium RIFCSPHIGHO2_02_FULL_51_14</name>
    <dbReference type="NCBI Taxonomy" id="1798683"/>
    <lineage>
        <taxon>Bacteria</taxon>
        <taxon>Candidatus Magasanikiibacteriota</taxon>
    </lineage>
</organism>
<comment type="caution">
    <text evidence="1">The sequence shown here is derived from an EMBL/GenBank/DDBJ whole genome shotgun (WGS) entry which is preliminary data.</text>
</comment>
<evidence type="ECO:0000313" key="1">
    <source>
        <dbReference type="EMBL" id="OGH70630.1"/>
    </source>
</evidence>
<sequence>MNWIKGSEQKKDSYCAALFGGQAVRLHSPSGLWSQRKDKQFGSTALRDYGASASCAYLDSIGADIVLDFDENNISVGVELIGLI</sequence>
<reference evidence="1 2" key="1">
    <citation type="journal article" date="2016" name="Nat. Commun.">
        <title>Thousands of microbial genomes shed light on interconnected biogeochemical processes in an aquifer system.</title>
        <authorList>
            <person name="Anantharaman K."/>
            <person name="Brown C.T."/>
            <person name="Hug L.A."/>
            <person name="Sharon I."/>
            <person name="Castelle C.J."/>
            <person name="Probst A.J."/>
            <person name="Thomas B.C."/>
            <person name="Singh A."/>
            <person name="Wilkins M.J."/>
            <person name="Karaoz U."/>
            <person name="Brodie E.L."/>
            <person name="Williams K.H."/>
            <person name="Hubbard S.S."/>
            <person name="Banfield J.F."/>
        </authorList>
    </citation>
    <scope>NUCLEOTIDE SEQUENCE [LARGE SCALE GENOMIC DNA]</scope>
</reference>
<proteinExistence type="predicted"/>
<dbReference type="EMBL" id="MFQE01000043">
    <property type="protein sequence ID" value="OGH70630.1"/>
    <property type="molecule type" value="Genomic_DNA"/>
</dbReference>
<protein>
    <submittedName>
        <fullName evidence="1">Uncharacterized protein</fullName>
    </submittedName>
</protein>
<name>A0A1F6MGF4_9BACT</name>
<dbReference type="Proteomes" id="UP000177457">
    <property type="component" value="Unassembled WGS sequence"/>
</dbReference>
<gene>
    <name evidence="1" type="ORF">A3C90_01740</name>
</gene>
<evidence type="ECO:0000313" key="2">
    <source>
        <dbReference type="Proteomes" id="UP000177457"/>
    </source>
</evidence>